<dbReference type="InterPro" id="IPR006597">
    <property type="entry name" value="Sel1-like"/>
</dbReference>
<dbReference type="Proteomes" id="UP000638981">
    <property type="component" value="Unassembled WGS sequence"/>
</dbReference>
<evidence type="ECO:0000256" key="1">
    <source>
        <dbReference type="SAM" id="SignalP"/>
    </source>
</evidence>
<evidence type="ECO:0000313" key="3">
    <source>
        <dbReference type="Proteomes" id="UP000638981"/>
    </source>
</evidence>
<dbReference type="SUPFAM" id="SSF81901">
    <property type="entry name" value="HCP-like"/>
    <property type="match status" value="2"/>
</dbReference>
<feature type="chain" id="PRO_5036977305" description="Sel1 repeat family protein" evidence="1">
    <location>
        <begin position="26"/>
        <end position="916"/>
    </location>
</feature>
<evidence type="ECO:0000313" key="2">
    <source>
        <dbReference type="EMBL" id="GHC56704.1"/>
    </source>
</evidence>
<dbReference type="Pfam" id="PF08238">
    <property type="entry name" value="Sel1"/>
    <property type="match status" value="6"/>
</dbReference>
<evidence type="ECO:0008006" key="4">
    <source>
        <dbReference type="Google" id="ProtNLM"/>
    </source>
</evidence>
<dbReference type="AlphaFoldDB" id="A0A918TNW3"/>
<feature type="signal peptide" evidence="1">
    <location>
        <begin position="1"/>
        <end position="25"/>
    </location>
</feature>
<dbReference type="InterPro" id="IPR011990">
    <property type="entry name" value="TPR-like_helical_dom_sf"/>
</dbReference>
<dbReference type="SMART" id="SM00671">
    <property type="entry name" value="SEL1"/>
    <property type="match status" value="6"/>
</dbReference>
<dbReference type="EMBL" id="BMYJ01000005">
    <property type="protein sequence ID" value="GHC56704.1"/>
    <property type="molecule type" value="Genomic_DNA"/>
</dbReference>
<reference evidence="2" key="1">
    <citation type="journal article" date="2014" name="Int. J. Syst. Evol. Microbiol.">
        <title>Complete genome sequence of Corynebacterium casei LMG S-19264T (=DSM 44701T), isolated from a smear-ripened cheese.</title>
        <authorList>
            <consortium name="US DOE Joint Genome Institute (JGI-PGF)"/>
            <person name="Walter F."/>
            <person name="Albersmeier A."/>
            <person name="Kalinowski J."/>
            <person name="Ruckert C."/>
        </authorList>
    </citation>
    <scope>NUCLEOTIDE SEQUENCE</scope>
    <source>
        <strain evidence="2">KCTC 23310</strain>
    </source>
</reference>
<comment type="caution">
    <text evidence="2">The sequence shown here is derived from an EMBL/GenBank/DDBJ whole genome shotgun (WGS) entry which is preliminary data.</text>
</comment>
<dbReference type="RefSeq" id="WP_189411521.1">
    <property type="nucleotide sequence ID" value="NZ_BMYJ01000005.1"/>
</dbReference>
<dbReference type="PANTHER" id="PTHR11102:SF160">
    <property type="entry name" value="ERAD-ASSOCIATED E3 UBIQUITIN-PROTEIN LIGASE COMPONENT HRD3"/>
    <property type="match status" value="1"/>
</dbReference>
<protein>
    <recommendedName>
        <fullName evidence="4">Sel1 repeat family protein</fullName>
    </recommendedName>
</protein>
<accession>A0A918TNW3</accession>
<organism evidence="2 3">
    <name type="scientific">Neogemmobacter tilapiae</name>
    <dbReference type="NCBI Taxonomy" id="875041"/>
    <lineage>
        <taxon>Bacteria</taxon>
        <taxon>Pseudomonadati</taxon>
        <taxon>Pseudomonadota</taxon>
        <taxon>Alphaproteobacteria</taxon>
        <taxon>Rhodobacterales</taxon>
        <taxon>Paracoccaceae</taxon>
        <taxon>Neogemmobacter</taxon>
    </lineage>
</organism>
<sequence>MSLAFTRPLSSTALGLWLALGAAHAQPIPLIFEPPQIEPQAICTSRAPDARIIARWQDWDGLSLQGQDTAQVQTDLDRLAELDAPAWYDKALLAIDLLATTDPDFTAQDQALARIEWMVAAGKQAELANLRLVPALLEQDSAPSPRRQRALAGLLLRGNGITADPDKGLQMLIAAANGGNADAILELVSMQIAGAKVEGWDVAPDMGVTMAFGALVGQLDADICNRVTRIAREYKNGDVVAADLALSERWYRFAADLGDLGAAWKVAEFHMRSEGVVKDNAILLKYLTMAADGGSPVAQVNLGRIYETGALVAQDLTRAETLFHAAAGQDDRGGMIRLALFLQDKVQRDPAAMPDYRAALDALVARSDAPGWALLAAADAVLTDKGRWAGEAAAMAFLQRASDQGDGMALRRLANMKMRGITTDQAFYPLVDDLIASVQTLGTIEPMNDLRAAFACRAPDAPLIDDAEYWREQALATGIETMAFGPEELLELARSNDPLTLARLQSQALSGRATAVAQYLTLIEKGDFTVVQQDFWEEYAKEYPEVLQSRGRLALSLARTQTERTAALDLFRQALAAGEVEAGLYLARALLDNDDAKPADMAEAAALLEPLAGQGMGAAMRLLPQADPLRFPDMAATLAEYAGVIDARGDVDALLIAAEFLPDPAARQDHLARAQALTSCNFDQAARFAEFMGKTGDAAGFAQWIKTAGYLAEDEGWRLTRMGDLLSRYGTEAEKAGAEGLYLAGYAAGNRVAMLRLLSNYAKPDNPKYDPLKATEVYIALVMATRPGDLPELLIRINEEEAVIRQAVMSAVDPEQIFKVAAEAGDPVAMREYAFRLREANPDAEQVAKAAAMLAQASEMGDVEAMVEYAVSLAFGVGVEPSRDEALMWLNKAAAMGNQRALTLVATLGLSESVSQ</sequence>
<dbReference type="PANTHER" id="PTHR11102">
    <property type="entry name" value="SEL-1-LIKE PROTEIN"/>
    <property type="match status" value="1"/>
</dbReference>
<dbReference type="InterPro" id="IPR050767">
    <property type="entry name" value="Sel1_AlgK"/>
</dbReference>
<keyword evidence="1" id="KW-0732">Signal</keyword>
<reference evidence="2" key="2">
    <citation type="submission" date="2020-09" db="EMBL/GenBank/DDBJ databases">
        <authorList>
            <person name="Sun Q."/>
            <person name="Kim S."/>
        </authorList>
    </citation>
    <scope>NUCLEOTIDE SEQUENCE</scope>
    <source>
        <strain evidence="2">KCTC 23310</strain>
    </source>
</reference>
<keyword evidence="3" id="KW-1185">Reference proteome</keyword>
<name>A0A918TNW3_9RHOB</name>
<gene>
    <name evidence="2" type="ORF">GCM10007315_20100</name>
</gene>
<dbReference type="Gene3D" id="1.25.40.10">
    <property type="entry name" value="Tetratricopeptide repeat domain"/>
    <property type="match status" value="3"/>
</dbReference>
<proteinExistence type="predicted"/>